<dbReference type="GO" id="GO:0016212">
    <property type="term" value="F:kynurenine-oxoglutarate transaminase activity"/>
    <property type="evidence" value="ECO:0007669"/>
    <property type="project" value="UniProtKB-EC"/>
</dbReference>
<evidence type="ECO:0000313" key="9">
    <source>
        <dbReference type="EMBL" id="GAX15285.1"/>
    </source>
</evidence>
<comment type="cofactor">
    <cofactor evidence="1">
        <name>pyridoxal 5'-phosphate</name>
        <dbReference type="ChEBI" id="CHEBI:597326"/>
    </cofactor>
</comment>
<dbReference type="InterPro" id="IPR015421">
    <property type="entry name" value="PyrdxlP-dep_Trfase_major"/>
</dbReference>
<dbReference type="EC" id="2.6.1.64" evidence="9"/>
<evidence type="ECO:0000256" key="2">
    <source>
        <dbReference type="ARBA" id="ARBA00007441"/>
    </source>
</evidence>
<evidence type="ECO:0000256" key="3">
    <source>
        <dbReference type="ARBA" id="ARBA00022576"/>
    </source>
</evidence>
<evidence type="ECO:0000313" key="10">
    <source>
        <dbReference type="Proteomes" id="UP000198406"/>
    </source>
</evidence>
<dbReference type="Gene3D" id="3.40.640.10">
    <property type="entry name" value="Type I PLP-dependent aspartate aminotransferase-like (Major domain)"/>
    <property type="match status" value="1"/>
</dbReference>
<evidence type="ECO:0000256" key="6">
    <source>
        <dbReference type="SAM" id="MobiDB-lite"/>
    </source>
</evidence>
<dbReference type="OrthoDB" id="2414662at2759"/>
<dbReference type="AlphaFoldDB" id="A0A1Z5JMQ8"/>
<evidence type="ECO:0000256" key="1">
    <source>
        <dbReference type="ARBA" id="ARBA00001933"/>
    </source>
</evidence>
<organism evidence="9 10">
    <name type="scientific">Fistulifera solaris</name>
    <name type="common">Oleaginous diatom</name>
    <dbReference type="NCBI Taxonomy" id="1519565"/>
    <lineage>
        <taxon>Eukaryota</taxon>
        <taxon>Sar</taxon>
        <taxon>Stramenopiles</taxon>
        <taxon>Ochrophyta</taxon>
        <taxon>Bacillariophyta</taxon>
        <taxon>Bacillariophyceae</taxon>
        <taxon>Bacillariophycidae</taxon>
        <taxon>Naviculales</taxon>
        <taxon>Naviculaceae</taxon>
        <taxon>Fistulifera</taxon>
    </lineage>
</organism>
<dbReference type="EC" id="4.4.1.13" evidence="9"/>
<dbReference type="GO" id="GO:0047316">
    <property type="term" value="F:glutamine-phenylpyruvate transaminase activity"/>
    <property type="evidence" value="ECO:0007669"/>
    <property type="project" value="UniProtKB-EC"/>
</dbReference>
<dbReference type="InterPro" id="IPR051326">
    <property type="entry name" value="Kynurenine-oxoglutarate_AT"/>
</dbReference>
<comment type="similarity">
    <text evidence="2">Belongs to the class-I pyridoxal-phosphate-dependent aminotransferase family.</text>
</comment>
<feature type="chain" id="PRO_5012509567" evidence="7">
    <location>
        <begin position="25"/>
        <end position="528"/>
    </location>
</feature>
<dbReference type="Pfam" id="PF00155">
    <property type="entry name" value="Aminotran_1_2"/>
    <property type="match status" value="1"/>
</dbReference>
<dbReference type="InterPro" id="IPR004839">
    <property type="entry name" value="Aminotransferase_I/II_large"/>
</dbReference>
<keyword evidence="9" id="KW-0456">Lyase</keyword>
<dbReference type="PANTHER" id="PTHR43807">
    <property type="entry name" value="FI04487P"/>
    <property type="match status" value="1"/>
</dbReference>
<dbReference type="Proteomes" id="UP000198406">
    <property type="component" value="Unassembled WGS sequence"/>
</dbReference>
<evidence type="ECO:0000256" key="5">
    <source>
        <dbReference type="ARBA" id="ARBA00022898"/>
    </source>
</evidence>
<dbReference type="InterPro" id="IPR015424">
    <property type="entry name" value="PyrdxlP-dep_Trfase"/>
</dbReference>
<keyword evidence="9" id="KW-0670">Pyruvate</keyword>
<gene>
    <name evidence="9" type="ORF">FisN_1Hh722</name>
</gene>
<feature type="signal peptide" evidence="7">
    <location>
        <begin position="1"/>
        <end position="24"/>
    </location>
</feature>
<keyword evidence="5" id="KW-0663">Pyridoxal phosphate</keyword>
<dbReference type="GO" id="GO:0030170">
    <property type="term" value="F:pyridoxal phosphate binding"/>
    <property type="evidence" value="ECO:0007669"/>
    <property type="project" value="InterPro"/>
</dbReference>
<sequence>MKFNSHILSAALSVATMFSVSTWGFPLSSHVRIERTSTALRERVSDQGSQTPQNSFDSSGNLLSGGHGEAILRLGTAAKPTVWTEFSRLSQQNEVVNLGQGFPDWLPPKFAVDSLVEAALDSASYPHQYTRTAGHPNLVQQLARRYRAHLGRDIDPMTEISVTVGASQALYLCLQTLVKPGDDVIVFEPFFDLYVNQIKLAGGNPVFVPLRFVPYNEDENAISGGEWVLDPETLKQFISTKTRAIILNSPHNPTGKIFTRDEMEYIAEALELANPDCVVLSDEVYKYIVHSPPKERAAEESLFCRGHVHFASLPGMWDRTITISSAGKTFSATGWQIGWCIGPQRLMAPIHQLLPYVQFCASTVVQEGLARALPRADEPYLGHESYYDYLRAKYTKKRDQLATALKAAGFAVPDYDRTPGGGFFIFARIGKEIRDQIPASRILVKNDAAPGGVARQDWALCQWLAEERGLLCIPASPFFSLESSEAGKSDEFVRIAFCKTDETIEAAAEALSSLKTASVVPDQERKSR</sequence>
<dbReference type="PANTHER" id="PTHR43807:SF20">
    <property type="entry name" value="FI04487P"/>
    <property type="match status" value="1"/>
</dbReference>
<feature type="domain" description="Aminotransferase class I/classII large" evidence="8">
    <location>
        <begin position="94"/>
        <end position="511"/>
    </location>
</feature>
<feature type="compositionally biased region" description="Polar residues" evidence="6">
    <location>
        <begin position="46"/>
        <end position="60"/>
    </location>
</feature>
<keyword evidence="4 9" id="KW-0808">Transferase</keyword>
<keyword evidence="3 9" id="KW-0032">Aminotransferase</keyword>
<reference evidence="9 10" key="1">
    <citation type="journal article" date="2015" name="Plant Cell">
        <title>Oil accumulation by the oleaginous diatom Fistulifera solaris as revealed by the genome and transcriptome.</title>
        <authorList>
            <person name="Tanaka T."/>
            <person name="Maeda Y."/>
            <person name="Veluchamy A."/>
            <person name="Tanaka M."/>
            <person name="Abida H."/>
            <person name="Marechal E."/>
            <person name="Bowler C."/>
            <person name="Muto M."/>
            <person name="Sunaga Y."/>
            <person name="Tanaka M."/>
            <person name="Yoshino T."/>
            <person name="Taniguchi T."/>
            <person name="Fukuda Y."/>
            <person name="Nemoto M."/>
            <person name="Matsumoto M."/>
            <person name="Wong P.S."/>
            <person name="Aburatani S."/>
            <person name="Fujibuchi W."/>
        </authorList>
    </citation>
    <scope>NUCLEOTIDE SEQUENCE [LARGE SCALE GENOMIC DNA]</scope>
    <source>
        <strain evidence="9 10">JPCC DA0580</strain>
    </source>
</reference>
<dbReference type="CDD" id="cd00609">
    <property type="entry name" value="AAT_like"/>
    <property type="match status" value="1"/>
</dbReference>
<dbReference type="GO" id="GO:0005737">
    <property type="term" value="C:cytoplasm"/>
    <property type="evidence" value="ECO:0007669"/>
    <property type="project" value="TreeGrafter"/>
</dbReference>
<dbReference type="InParanoid" id="A0A1Z5JMQ8"/>
<dbReference type="SUPFAM" id="SSF53383">
    <property type="entry name" value="PLP-dependent transferases"/>
    <property type="match status" value="1"/>
</dbReference>
<dbReference type="GO" id="GO:0047804">
    <property type="term" value="F:cysteine-S-conjugate beta-lyase activity"/>
    <property type="evidence" value="ECO:0007669"/>
    <property type="project" value="UniProtKB-EC"/>
</dbReference>
<proteinExistence type="inferred from homology"/>
<evidence type="ECO:0000256" key="4">
    <source>
        <dbReference type="ARBA" id="ARBA00022679"/>
    </source>
</evidence>
<dbReference type="Gene3D" id="3.90.1150.10">
    <property type="entry name" value="Aspartate Aminotransferase, domain 1"/>
    <property type="match status" value="1"/>
</dbReference>
<accession>A0A1Z5JMQ8</accession>
<dbReference type="EC" id="2.6.1.7" evidence="9"/>
<dbReference type="InterPro" id="IPR015422">
    <property type="entry name" value="PyrdxlP-dep_Trfase_small"/>
</dbReference>
<keyword evidence="7" id="KW-0732">Signal</keyword>
<comment type="caution">
    <text evidence="9">The sequence shown here is derived from an EMBL/GenBank/DDBJ whole genome shotgun (WGS) entry which is preliminary data.</text>
</comment>
<evidence type="ECO:0000259" key="8">
    <source>
        <dbReference type="Pfam" id="PF00155"/>
    </source>
</evidence>
<protein>
    <submittedName>
        <fullName evidence="9">Kynurenine---oxoglutarate transaminase / cysteine-S-conjugate beta-lyase / glutamine---phenylpyruvate transaminase</fullName>
        <ecNumber evidence="9">2.6.1.64</ecNumber>
        <ecNumber evidence="9">2.6.1.7</ecNumber>
        <ecNumber evidence="9">4.4.1.13</ecNumber>
    </submittedName>
</protein>
<dbReference type="EMBL" id="BDSP01000089">
    <property type="protein sequence ID" value="GAX15285.1"/>
    <property type="molecule type" value="Genomic_DNA"/>
</dbReference>
<dbReference type="FunFam" id="3.40.640.10:FF:000024">
    <property type="entry name" value="Kynurenine--oxoglutarate transaminase 3"/>
    <property type="match status" value="1"/>
</dbReference>
<keyword evidence="10" id="KW-1185">Reference proteome</keyword>
<name>A0A1Z5JMQ8_FISSO</name>
<feature type="region of interest" description="Disordered" evidence="6">
    <location>
        <begin position="40"/>
        <end position="60"/>
    </location>
</feature>
<evidence type="ECO:0000256" key="7">
    <source>
        <dbReference type="SAM" id="SignalP"/>
    </source>
</evidence>